<evidence type="ECO:0000256" key="3">
    <source>
        <dbReference type="ARBA" id="ARBA00022490"/>
    </source>
</evidence>
<dbReference type="Gene3D" id="3.30.70.330">
    <property type="match status" value="1"/>
</dbReference>
<dbReference type="InterPro" id="IPR035979">
    <property type="entry name" value="RBD_domain_sf"/>
</dbReference>
<proteinExistence type="predicted"/>
<dbReference type="GO" id="GO:0008494">
    <property type="term" value="F:translation activator activity"/>
    <property type="evidence" value="ECO:0007669"/>
    <property type="project" value="TreeGrafter"/>
</dbReference>
<sequence length="311" mass="34078">MDYPRVLHLGCPYYMGKSCNINGYDVNSSPASPSSSNAYHSNDQSRFGTAIPNRIFVGGLSSDTTEAELQSLFANYGNIIAVKIISEKSGVPKGLYRYGFVTFETEDEARRVLKEADNLQLRGRKLNVAIAIRKSPARLANGPLLYPPNSVPFTTFVNDGPNYGFAGEGLYPMTVAPPNSFGLAHPIIYSQPTLVAQQSPHPCAYPKIDAFQTGQHQQQHQSQTQVPIPPHLYHHHHHLQANLPSSSYPSPFPQPVSATNGPVYLTSGNPSAVISNPVQAMQPMPTGPWRWPSINECIPFVNINPLFGLKQ</sequence>
<dbReference type="PROSITE" id="PS50102">
    <property type="entry name" value="RRM"/>
    <property type="match status" value="1"/>
</dbReference>
<name>T1KW51_TETUR</name>
<dbReference type="HOGENOM" id="CLU_895245_0_0_1"/>
<dbReference type="GO" id="GO:0003730">
    <property type="term" value="F:mRNA 3'-UTR binding"/>
    <property type="evidence" value="ECO:0007669"/>
    <property type="project" value="TreeGrafter"/>
</dbReference>
<evidence type="ECO:0000256" key="8">
    <source>
        <dbReference type="PROSITE-ProRule" id="PRU00176"/>
    </source>
</evidence>
<dbReference type="GO" id="GO:0051321">
    <property type="term" value="P:meiotic cell cycle"/>
    <property type="evidence" value="ECO:0007669"/>
    <property type="project" value="UniProtKB-ARBA"/>
</dbReference>
<keyword evidence="11" id="KW-1185">Reference proteome</keyword>
<evidence type="ECO:0000259" key="9">
    <source>
        <dbReference type="PROSITE" id="PS50102"/>
    </source>
</evidence>
<reference evidence="10" key="2">
    <citation type="submission" date="2015-06" db="UniProtKB">
        <authorList>
            <consortium name="EnsemblMetazoa"/>
        </authorList>
    </citation>
    <scope>IDENTIFICATION</scope>
</reference>
<evidence type="ECO:0000256" key="2">
    <source>
        <dbReference type="ARBA" id="ARBA00022473"/>
    </source>
</evidence>
<dbReference type="GO" id="GO:0030154">
    <property type="term" value="P:cell differentiation"/>
    <property type="evidence" value="ECO:0007669"/>
    <property type="project" value="UniProtKB-KW"/>
</dbReference>
<dbReference type="Proteomes" id="UP000015104">
    <property type="component" value="Unassembled WGS sequence"/>
</dbReference>
<accession>T1KW51</accession>
<evidence type="ECO:0000313" key="11">
    <source>
        <dbReference type="Proteomes" id="UP000015104"/>
    </source>
</evidence>
<dbReference type="SUPFAM" id="SSF54928">
    <property type="entry name" value="RNA-binding domain, RBD"/>
    <property type="match status" value="1"/>
</dbReference>
<dbReference type="InterPro" id="IPR012677">
    <property type="entry name" value="Nucleotide-bd_a/b_plait_sf"/>
</dbReference>
<dbReference type="SMART" id="SM00360">
    <property type="entry name" value="RRM"/>
    <property type="match status" value="1"/>
</dbReference>
<keyword evidence="2" id="KW-0217">Developmental protein</keyword>
<evidence type="ECO:0000256" key="7">
    <source>
        <dbReference type="ARBA" id="ARBA00022884"/>
    </source>
</evidence>
<feature type="domain" description="RRM" evidence="9">
    <location>
        <begin position="53"/>
        <end position="133"/>
    </location>
</feature>
<dbReference type="STRING" id="32264.T1KW51"/>
<evidence type="ECO:0000256" key="5">
    <source>
        <dbReference type="ARBA" id="ARBA00022845"/>
    </source>
</evidence>
<evidence type="ECO:0000313" key="10">
    <source>
        <dbReference type="EnsemblMetazoa" id="tetur24g00390.1"/>
    </source>
</evidence>
<gene>
    <name evidence="10" type="primary">107367980</name>
</gene>
<keyword evidence="4" id="KW-0221">Differentiation</keyword>
<reference evidence="11" key="1">
    <citation type="submission" date="2011-08" db="EMBL/GenBank/DDBJ databases">
        <authorList>
            <person name="Rombauts S."/>
        </authorList>
    </citation>
    <scope>NUCLEOTIDE SEQUENCE</scope>
    <source>
        <strain evidence="11">London</strain>
    </source>
</reference>
<keyword evidence="7 8" id="KW-0694">RNA-binding</keyword>
<dbReference type="OrthoDB" id="762982at2759"/>
<keyword evidence="6" id="KW-0744">Spermatogenesis</keyword>
<protein>
    <recommendedName>
        <fullName evidence="9">RRM domain-containing protein</fullName>
    </recommendedName>
</protein>
<dbReference type="KEGG" id="tut:107367980"/>
<dbReference type="CDD" id="cd12412">
    <property type="entry name" value="RRM_DAZL_BOULE"/>
    <property type="match status" value="1"/>
</dbReference>
<dbReference type="AlphaFoldDB" id="T1KW51"/>
<evidence type="ECO:0000256" key="6">
    <source>
        <dbReference type="ARBA" id="ARBA00022871"/>
    </source>
</evidence>
<keyword evidence="3" id="KW-0963">Cytoplasm</keyword>
<evidence type="ECO:0000256" key="1">
    <source>
        <dbReference type="ARBA" id="ARBA00004496"/>
    </source>
</evidence>
<dbReference type="GO" id="GO:0005737">
    <property type="term" value="C:cytoplasm"/>
    <property type="evidence" value="ECO:0007669"/>
    <property type="project" value="UniProtKB-SubCell"/>
</dbReference>
<dbReference type="EnsemblMetazoa" id="tetur24g00390.1">
    <property type="protein sequence ID" value="tetur24g00390.1"/>
    <property type="gene ID" value="tetur24g00390"/>
</dbReference>
<dbReference type="GO" id="GO:0007283">
    <property type="term" value="P:spermatogenesis"/>
    <property type="evidence" value="ECO:0007669"/>
    <property type="project" value="UniProtKB-KW"/>
</dbReference>
<comment type="subcellular location">
    <subcellularLocation>
        <location evidence="1">Cytoplasm</location>
    </subcellularLocation>
</comment>
<dbReference type="PANTHER" id="PTHR11176:SF57">
    <property type="entry name" value="PROTEIN BOULE"/>
    <property type="match status" value="1"/>
</dbReference>
<dbReference type="PANTHER" id="PTHR11176">
    <property type="entry name" value="BOULE-RELATED"/>
    <property type="match status" value="1"/>
</dbReference>
<dbReference type="Pfam" id="PF00076">
    <property type="entry name" value="RRM_1"/>
    <property type="match status" value="1"/>
</dbReference>
<organism evidence="10 11">
    <name type="scientific">Tetranychus urticae</name>
    <name type="common">Two-spotted spider mite</name>
    <dbReference type="NCBI Taxonomy" id="32264"/>
    <lineage>
        <taxon>Eukaryota</taxon>
        <taxon>Metazoa</taxon>
        <taxon>Ecdysozoa</taxon>
        <taxon>Arthropoda</taxon>
        <taxon>Chelicerata</taxon>
        <taxon>Arachnida</taxon>
        <taxon>Acari</taxon>
        <taxon>Acariformes</taxon>
        <taxon>Trombidiformes</taxon>
        <taxon>Prostigmata</taxon>
        <taxon>Eleutherengona</taxon>
        <taxon>Raphignathae</taxon>
        <taxon>Tetranychoidea</taxon>
        <taxon>Tetranychidae</taxon>
        <taxon>Tetranychus</taxon>
    </lineage>
</organism>
<evidence type="ECO:0000256" key="4">
    <source>
        <dbReference type="ARBA" id="ARBA00022782"/>
    </source>
</evidence>
<dbReference type="GO" id="GO:0045948">
    <property type="term" value="P:positive regulation of translational initiation"/>
    <property type="evidence" value="ECO:0007669"/>
    <property type="project" value="TreeGrafter"/>
</dbReference>
<dbReference type="eggNOG" id="KOG0118">
    <property type="taxonomic scope" value="Eukaryota"/>
</dbReference>
<dbReference type="InterPro" id="IPR034988">
    <property type="entry name" value="DAZ_BOULE_RRM"/>
</dbReference>
<dbReference type="InterPro" id="IPR000504">
    <property type="entry name" value="RRM_dom"/>
</dbReference>
<dbReference type="FunFam" id="3.30.70.330:FF:000167">
    <property type="entry name" value="protein boule-like isoform X1"/>
    <property type="match status" value="1"/>
</dbReference>
<dbReference type="GO" id="GO:0070935">
    <property type="term" value="P:3'-UTR-mediated mRNA stabilization"/>
    <property type="evidence" value="ECO:0007669"/>
    <property type="project" value="TreeGrafter"/>
</dbReference>
<dbReference type="EMBL" id="CAEY01000638">
    <property type="status" value="NOT_ANNOTATED_CDS"/>
    <property type="molecule type" value="Genomic_DNA"/>
</dbReference>
<keyword evidence="5" id="KW-0810">Translation regulation</keyword>